<dbReference type="PANTHER" id="PTHR30126:SF40">
    <property type="entry name" value="HTH-TYPE TRANSCRIPTIONAL REGULATOR GLTR"/>
    <property type="match status" value="1"/>
</dbReference>
<dbReference type="GO" id="GO:0003700">
    <property type="term" value="F:DNA-binding transcription factor activity"/>
    <property type="evidence" value="ECO:0007669"/>
    <property type="project" value="InterPro"/>
</dbReference>
<dbReference type="PANTHER" id="PTHR30126">
    <property type="entry name" value="HTH-TYPE TRANSCRIPTIONAL REGULATOR"/>
    <property type="match status" value="1"/>
</dbReference>
<dbReference type="InterPro" id="IPR036388">
    <property type="entry name" value="WH-like_DNA-bd_sf"/>
</dbReference>
<protein>
    <submittedName>
        <fullName evidence="6">DNA-binding transcriptional regulator, LysR family</fullName>
    </submittedName>
</protein>
<evidence type="ECO:0000313" key="7">
    <source>
        <dbReference type="Proteomes" id="UP000243297"/>
    </source>
</evidence>
<accession>A0A1T4Q300</accession>
<dbReference type="InterPro" id="IPR005119">
    <property type="entry name" value="LysR_subst-bd"/>
</dbReference>
<evidence type="ECO:0000256" key="3">
    <source>
        <dbReference type="ARBA" id="ARBA00023125"/>
    </source>
</evidence>
<dbReference type="Proteomes" id="UP000243297">
    <property type="component" value="Unassembled WGS sequence"/>
</dbReference>
<dbReference type="AlphaFoldDB" id="A0A1T4Q300"/>
<dbReference type="EMBL" id="FUWY01000008">
    <property type="protein sequence ID" value="SJZ98143.1"/>
    <property type="molecule type" value="Genomic_DNA"/>
</dbReference>
<feature type="domain" description="HTH lysR-type" evidence="5">
    <location>
        <begin position="1"/>
        <end position="58"/>
    </location>
</feature>
<dbReference type="Pfam" id="PF03466">
    <property type="entry name" value="LysR_substrate"/>
    <property type="match status" value="1"/>
</dbReference>
<keyword evidence="3 6" id="KW-0238">DNA-binding</keyword>
<dbReference type="Pfam" id="PF00126">
    <property type="entry name" value="HTH_1"/>
    <property type="match status" value="1"/>
</dbReference>
<evidence type="ECO:0000259" key="5">
    <source>
        <dbReference type="PROSITE" id="PS50931"/>
    </source>
</evidence>
<dbReference type="PRINTS" id="PR00039">
    <property type="entry name" value="HTHLYSR"/>
</dbReference>
<dbReference type="Gene3D" id="1.10.10.10">
    <property type="entry name" value="Winged helix-like DNA-binding domain superfamily/Winged helix DNA-binding domain"/>
    <property type="match status" value="1"/>
</dbReference>
<evidence type="ECO:0000313" key="6">
    <source>
        <dbReference type="EMBL" id="SJZ98143.1"/>
    </source>
</evidence>
<dbReference type="GO" id="GO:0000976">
    <property type="term" value="F:transcription cis-regulatory region binding"/>
    <property type="evidence" value="ECO:0007669"/>
    <property type="project" value="TreeGrafter"/>
</dbReference>
<keyword evidence="4" id="KW-0804">Transcription</keyword>
<dbReference type="SUPFAM" id="SSF46785">
    <property type="entry name" value="Winged helix' DNA-binding domain"/>
    <property type="match status" value="1"/>
</dbReference>
<dbReference type="SUPFAM" id="SSF53850">
    <property type="entry name" value="Periplasmic binding protein-like II"/>
    <property type="match status" value="1"/>
</dbReference>
<name>A0A1T4Q300_9FIRM</name>
<dbReference type="RefSeq" id="WP_078712676.1">
    <property type="nucleotide sequence ID" value="NZ_FUWY01000008.1"/>
</dbReference>
<dbReference type="STRING" id="118967.SAMN02745191_2290"/>
<sequence>MNHRNLKIFLEVCKTKNITKASSNLYLAQPAVSLAIKELEDEYATTLFLRNTKSLTITDSGMKLMHYATEIMKIYNEIETTFTSGNNEILNLGSSITIAEHFLPQYIKAYKQTQNPSTIRVTIETPDIIIRKILSREIDFAFIDADHPDDKLECTPYFTDHFVAISSKKHHLTRKAEVTFDEFLKYDLLLREQGSGERELIETIFKKRGIHKLPLWESSSTKVLINGVTENLGVTILPLELIRDRLYIDDIQCINITDVNLKRYFYLIKHKDAILSSTMKEFIDIATNLYK</sequence>
<evidence type="ECO:0000256" key="4">
    <source>
        <dbReference type="ARBA" id="ARBA00023163"/>
    </source>
</evidence>
<evidence type="ECO:0000256" key="2">
    <source>
        <dbReference type="ARBA" id="ARBA00023015"/>
    </source>
</evidence>
<proteinExistence type="inferred from homology"/>
<evidence type="ECO:0000256" key="1">
    <source>
        <dbReference type="ARBA" id="ARBA00009437"/>
    </source>
</evidence>
<dbReference type="Gene3D" id="3.40.190.290">
    <property type="match status" value="1"/>
</dbReference>
<dbReference type="OrthoDB" id="9785745at2"/>
<organism evidence="6 7">
    <name type="scientific">Anaerorhabdus furcosa</name>
    <dbReference type="NCBI Taxonomy" id="118967"/>
    <lineage>
        <taxon>Bacteria</taxon>
        <taxon>Bacillati</taxon>
        <taxon>Bacillota</taxon>
        <taxon>Erysipelotrichia</taxon>
        <taxon>Erysipelotrichales</taxon>
        <taxon>Erysipelotrichaceae</taxon>
        <taxon>Anaerorhabdus</taxon>
    </lineage>
</organism>
<dbReference type="PROSITE" id="PS50931">
    <property type="entry name" value="HTH_LYSR"/>
    <property type="match status" value="1"/>
</dbReference>
<keyword evidence="2" id="KW-0805">Transcription regulation</keyword>
<comment type="similarity">
    <text evidence="1">Belongs to the LysR transcriptional regulatory family.</text>
</comment>
<keyword evidence="7" id="KW-1185">Reference proteome</keyword>
<reference evidence="7" key="1">
    <citation type="submission" date="2017-02" db="EMBL/GenBank/DDBJ databases">
        <authorList>
            <person name="Varghese N."/>
            <person name="Submissions S."/>
        </authorList>
    </citation>
    <scope>NUCLEOTIDE SEQUENCE [LARGE SCALE GENOMIC DNA]</scope>
    <source>
        <strain evidence="7">ATCC 25662</strain>
    </source>
</reference>
<dbReference type="InterPro" id="IPR000847">
    <property type="entry name" value="LysR_HTH_N"/>
</dbReference>
<gene>
    <name evidence="6" type="ORF">SAMN02745191_2290</name>
</gene>
<dbReference type="InterPro" id="IPR036390">
    <property type="entry name" value="WH_DNA-bd_sf"/>
</dbReference>